<dbReference type="FunFam" id="3.30.565.10:FF:000006">
    <property type="entry name" value="Sensor histidine kinase WalK"/>
    <property type="match status" value="1"/>
</dbReference>
<dbReference type="CDD" id="cd00082">
    <property type="entry name" value="HisKA"/>
    <property type="match status" value="1"/>
</dbReference>
<dbReference type="Gene3D" id="1.10.287.130">
    <property type="match status" value="1"/>
</dbReference>
<dbReference type="InterPro" id="IPR036097">
    <property type="entry name" value="HisK_dim/P_sf"/>
</dbReference>
<dbReference type="AlphaFoldDB" id="A0A449BFT5"/>
<dbReference type="Proteomes" id="UP000289841">
    <property type="component" value="Chromosome"/>
</dbReference>
<keyword evidence="7" id="KW-0472">Membrane</keyword>
<dbReference type="Pfam" id="PF02518">
    <property type="entry name" value="HATPase_c"/>
    <property type="match status" value="1"/>
</dbReference>
<dbReference type="GO" id="GO:0016036">
    <property type="term" value="P:cellular response to phosphate starvation"/>
    <property type="evidence" value="ECO:0007669"/>
    <property type="project" value="TreeGrafter"/>
</dbReference>
<dbReference type="InterPro" id="IPR050351">
    <property type="entry name" value="BphY/WalK/GraS-like"/>
</dbReference>
<dbReference type="STRING" id="1278311.GCA_000428705_00843"/>
<organism evidence="9 10">
    <name type="scientific">Haploplasma axanthum</name>
    <name type="common">Acholeplasma axanthum</name>
    <dbReference type="NCBI Taxonomy" id="29552"/>
    <lineage>
        <taxon>Bacteria</taxon>
        <taxon>Bacillati</taxon>
        <taxon>Mycoplasmatota</taxon>
        <taxon>Mollicutes</taxon>
        <taxon>Acholeplasmatales</taxon>
        <taxon>Acholeplasmataceae</taxon>
        <taxon>Haploplasma</taxon>
    </lineage>
</organism>
<sequence>MIYVAVVLLIINLVLLYFLLRDKININNHKNNLLIEQQLEKILDTMHQAILLFNDQSKLLFYNKDAAEVLSLDNKSIGLDAEAILKNDKIKHAIENKIDYSLFDINYKRDIYAVNVYSIKDRPKSGNQDVAIIVILKNVTETRVVEQTKKDFFAHASHELKSPLTAILGYSELVSLDMVEENDYKDIINRIYKQANHMSLLVDDMSTLSRLEAVPNDENKETVALKRVLEDTLETLDRFIVDKNIKVNYQTTDVKYEAVLLDMNKLFKNLIENAIKYSPKNSSIFINLYKNKLNEIVFTVKDNGIGIAPEHHQRIFERFYRIDKGRLEPGTGLGLAIVKHIMIKYHGKIEVESEINKGTTITVKFKWNWKLIYERINGFFSCLFIWKWKWCKHNFALVYLV</sequence>
<dbReference type="EC" id="2.7.13.3" evidence="2"/>
<keyword evidence="3" id="KW-0597">Phosphoprotein</keyword>
<dbReference type="PANTHER" id="PTHR45453:SF1">
    <property type="entry name" value="PHOSPHATE REGULON SENSOR PROTEIN PHOR"/>
    <property type="match status" value="1"/>
</dbReference>
<gene>
    <name evidence="9" type="primary">phoR_2</name>
    <name evidence="9" type="ORF">NCTC10138_01701</name>
</gene>
<dbReference type="SUPFAM" id="SSF47384">
    <property type="entry name" value="Homodimeric domain of signal transducing histidine kinase"/>
    <property type="match status" value="1"/>
</dbReference>
<dbReference type="EMBL" id="LR215048">
    <property type="protein sequence ID" value="VEU81303.1"/>
    <property type="molecule type" value="Genomic_DNA"/>
</dbReference>
<dbReference type="InterPro" id="IPR004358">
    <property type="entry name" value="Sig_transdc_His_kin-like_C"/>
</dbReference>
<dbReference type="GO" id="GO:0004721">
    <property type="term" value="F:phosphoprotein phosphatase activity"/>
    <property type="evidence" value="ECO:0007669"/>
    <property type="project" value="TreeGrafter"/>
</dbReference>
<accession>A0A449BFT5</accession>
<comment type="catalytic activity">
    <reaction evidence="1">
        <text>ATP + protein L-histidine = ADP + protein N-phospho-L-histidine.</text>
        <dbReference type="EC" id="2.7.13.3"/>
    </reaction>
</comment>
<dbReference type="Gene3D" id="3.30.565.10">
    <property type="entry name" value="Histidine kinase-like ATPase, C-terminal domain"/>
    <property type="match status" value="1"/>
</dbReference>
<proteinExistence type="predicted"/>
<keyword evidence="6" id="KW-0902">Two-component regulatory system</keyword>
<evidence type="ECO:0000256" key="4">
    <source>
        <dbReference type="ARBA" id="ARBA00022679"/>
    </source>
</evidence>
<dbReference type="PROSITE" id="PS50109">
    <property type="entry name" value="HIS_KIN"/>
    <property type="match status" value="1"/>
</dbReference>
<evidence type="ECO:0000256" key="7">
    <source>
        <dbReference type="ARBA" id="ARBA00023136"/>
    </source>
</evidence>
<dbReference type="GO" id="GO:0005886">
    <property type="term" value="C:plasma membrane"/>
    <property type="evidence" value="ECO:0007669"/>
    <property type="project" value="TreeGrafter"/>
</dbReference>
<evidence type="ECO:0000256" key="6">
    <source>
        <dbReference type="ARBA" id="ARBA00023012"/>
    </source>
</evidence>
<dbReference type="OrthoDB" id="9813151at2"/>
<protein>
    <recommendedName>
        <fullName evidence="2">histidine kinase</fullName>
        <ecNumber evidence="2">2.7.13.3</ecNumber>
    </recommendedName>
</protein>
<dbReference type="InterPro" id="IPR036890">
    <property type="entry name" value="HATPase_C_sf"/>
</dbReference>
<evidence type="ECO:0000256" key="1">
    <source>
        <dbReference type="ARBA" id="ARBA00000085"/>
    </source>
</evidence>
<dbReference type="KEGG" id="aaxa:NCTC10138_01701"/>
<dbReference type="CDD" id="cd00075">
    <property type="entry name" value="HATPase"/>
    <property type="match status" value="1"/>
</dbReference>
<dbReference type="FunFam" id="1.10.287.130:FF:000001">
    <property type="entry name" value="Two-component sensor histidine kinase"/>
    <property type="match status" value="1"/>
</dbReference>
<name>A0A449BFT5_HAPAX</name>
<dbReference type="Gene3D" id="3.30.450.20">
    <property type="entry name" value="PAS domain"/>
    <property type="match status" value="1"/>
</dbReference>
<keyword evidence="10" id="KW-1185">Reference proteome</keyword>
<dbReference type="SUPFAM" id="SSF55874">
    <property type="entry name" value="ATPase domain of HSP90 chaperone/DNA topoisomerase II/histidine kinase"/>
    <property type="match status" value="1"/>
</dbReference>
<dbReference type="InterPro" id="IPR005467">
    <property type="entry name" value="His_kinase_dom"/>
</dbReference>
<dbReference type="PRINTS" id="PR00344">
    <property type="entry name" value="BCTRLSENSOR"/>
</dbReference>
<evidence type="ECO:0000313" key="10">
    <source>
        <dbReference type="Proteomes" id="UP000289841"/>
    </source>
</evidence>
<evidence type="ECO:0000256" key="2">
    <source>
        <dbReference type="ARBA" id="ARBA00012438"/>
    </source>
</evidence>
<keyword evidence="4 9" id="KW-0808">Transferase</keyword>
<evidence type="ECO:0000256" key="5">
    <source>
        <dbReference type="ARBA" id="ARBA00022777"/>
    </source>
</evidence>
<evidence type="ECO:0000256" key="3">
    <source>
        <dbReference type="ARBA" id="ARBA00022553"/>
    </source>
</evidence>
<keyword evidence="5" id="KW-0418">Kinase</keyword>
<evidence type="ECO:0000259" key="8">
    <source>
        <dbReference type="PROSITE" id="PS50109"/>
    </source>
</evidence>
<dbReference type="SMART" id="SM00388">
    <property type="entry name" value="HisKA"/>
    <property type="match status" value="1"/>
</dbReference>
<dbReference type="SMART" id="SM00387">
    <property type="entry name" value="HATPase_c"/>
    <property type="match status" value="1"/>
</dbReference>
<feature type="domain" description="Histidine kinase" evidence="8">
    <location>
        <begin position="155"/>
        <end position="369"/>
    </location>
</feature>
<reference evidence="9 10" key="1">
    <citation type="submission" date="2019-01" db="EMBL/GenBank/DDBJ databases">
        <authorList>
            <consortium name="Pathogen Informatics"/>
        </authorList>
    </citation>
    <scope>NUCLEOTIDE SEQUENCE [LARGE SCALE GENOMIC DNA]</scope>
    <source>
        <strain evidence="9 10">NCTC10138</strain>
    </source>
</reference>
<dbReference type="InterPro" id="IPR003661">
    <property type="entry name" value="HisK_dim/P_dom"/>
</dbReference>
<dbReference type="GO" id="GO:0000155">
    <property type="term" value="F:phosphorelay sensor kinase activity"/>
    <property type="evidence" value="ECO:0007669"/>
    <property type="project" value="InterPro"/>
</dbReference>
<dbReference type="InterPro" id="IPR003594">
    <property type="entry name" value="HATPase_dom"/>
</dbReference>
<dbReference type="Pfam" id="PF00512">
    <property type="entry name" value="HisKA"/>
    <property type="match status" value="1"/>
</dbReference>
<dbReference type="PANTHER" id="PTHR45453">
    <property type="entry name" value="PHOSPHATE REGULON SENSOR PROTEIN PHOR"/>
    <property type="match status" value="1"/>
</dbReference>
<evidence type="ECO:0000313" key="9">
    <source>
        <dbReference type="EMBL" id="VEU81303.1"/>
    </source>
</evidence>